<dbReference type="Pfam" id="PF12688">
    <property type="entry name" value="TPR_5"/>
    <property type="match status" value="1"/>
</dbReference>
<dbReference type="InterPro" id="IPR019734">
    <property type="entry name" value="TPR_rpt"/>
</dbReference>
<dbReference type="Proteomes" id="UP000679247">
    <property type="component" value="Chromosome"/>
</dbReference>
<keyword evidence="1" id="KW-0802">TPR repeat</keyword>
<dbReference type="SUPFAM" id="SSF48452">
    <property type="entry name" value="TPR-like"/>
    <property type="match status" value="1"/>
</dbReference>
<name>A0ABX8FEX1_9BACI</name>
<feature type="repeat" description="TPR" evidence="1">
    <location>
        <begin position="72"/>
        <end position="105"/>
    </location>
</feature>
<protein>
    <submittedName>
        <fullName evidence="3">Tetratricopeptide repeat protein</fullName>
    </submittedName>
</protein>
<dbReference type="SMART" id="SM00028">
    <property type="entry name" value="TPR"/>
    <property type="match status" value="2"/>
</dbReference>
<gene>
    <name evidence="3" type="ORF">J1899_05615</name>
</gene>
<dbReference type="InterPro" id="IPR041656">
    <property type="entry name" value="TPR_5"/>
</dbReference>
<dbReference type="InterPro" id="IPR011990">
    <property type="entry name" value="TPR-like_helical_dom_sf"/>
</dbReference>
<dbReference type="PROSITE" id="PS50005">
    <property type="entry name" value="TPR"/>
    <property type="match status" value="1"/>
</dbReference>
<evidence type="ECO:0000313" key="4">
    <source>
        <dbReference type="Proteomes" id="UP000679247"/>
    </source>
</evidence>
<organism evidence="3 4">
    <name type="scientific">Cytobacillus gottheilii</name>
    <dbReference type="NCBI Taxonomy" id="859144"/>
    <lineage>
        <taxon>Bacteria</taxon>
        <taxon>Bacillati</taxon>
        <taxon>Bacillota</taxon>
        <taxon>Bacilli</taxon>
        <taxon>Bacillales</taxon>
        <taxon>Bacillaceae</taxon>
        <taxon>Cytobacillus</taxon>
    </lineage>
</organism>
<keyword evidence="4" id="KW-1185">Reference proteome</keyword>
<dbReference type="RefSeq" id="WP_214477996.1">
    <property type="nucleotide sequence ID" value="NZ_CP071709.1"/>
</dbReference>
<evidence type="ECO:0000256" key="1">
    <source>
        <dbReference type="PROSITE-ProRule" id="PRU00339"/>
    </source>
</evidence>
<feature type="domain" description="Tetratrico peptide repeat group 5" evidence="2">
    <location>
        <begin position="38"/>
        <end position="156"/>
    </location>
</feature>
<proteinExistence type="predicted"/>
<accession>A0ABX8FEX1</accession>
<evidence type="ECO:0000259" key="2">
    <source>
        <dbReference type="Pfam" id="PF12688"/>
    </source>
</evidence>
<reference evidence="3 4" key="1">
    <citation type="submission" date="2021-03" db="EMBL/GenBank/DDBJ databases">
        <title>The first data on the complete genome of the tetrodotoxin-producing bacterium.</title>
        <authorList>
            <person name="Melnikova D.I."/>
            <person name="Nijland R."/>
            <person name="Magarlamov T.Y."/>
        </authorList>
    </citation>
    <scope>NUCLEOTIDE SEQUENCE [LARGE SCALE GENOMIC DNA]</scope>
    <source>
        <strain evidence="3 4">1839</strain>
    </source>
</reference>
<dbReference type="EMBL" id="CP071709">
    <property type="protein sequence ID" value="QVY62547.1"/>
    <property type="molecule type" value="Genomic_DNA"/>
</dbReference>
<sequence length="161" mass="18470">MRADFEKAIQLRKRGNLEESNELLIQLVSQFPNNASINYHCAWSYDLLGEEPRAVSFYENAIRLGLASEELEGAIVKLGSTYRTLGEYQKSEKAFEKGIGLFPNNKAIQVFYAITLYNLSQHDQAMVLLLKVLIHTTNDEEILGYKKAIEFYADKLDEVWE</sequence>
<evidence type="ECO:0000313" key="3">
    <source>
        <dbReference type="EMBL" id="QVY62547.1"/>
    </source>
</evidence>
<dbReference type="Gene3D" id="1.25.40.10">
    <property type="entry name" value="Tetratricopeptide repeat domain"/>
    <property type="match status" value="1"/>
</dbReference>